<keyword evidence="6 11" id="KW-0500">Molybdenum</keyword>
<dbReference type="GO" id="GO:0015098">
    <property type="term" value="F:molybdate ion transmembrane transporter activity"/>
    <property type="evidence" value="ECO:0007669"/>
    <property type="project" value="UniProtKB-UniRule"/>
</dbReference>
<dbReference type="PANTHER" id="PTHR30183">
    <property type="entry name" value="MOLYBDENUM TRANSPORT SYSTEM PERMEASE PROTEIN MODB"/>
    <property type="match status" value="1"/>
</dbReference>
<evidence type="ECO:0000256" key="6">
    <source>
        <dbReference type="ARBA" id="ARBA00022505"/>
    </source>
</evidence>
<evidence type="ECO:0000256" key="2">
    <source>
        <dbReference type="ARBA" id="ARBA00004651"/>
    </source>
</evidence>
<dbReference type="InterPro" id="IPR000515">
    <property type="entry name" value="MetI-like"/>
</dbReference>
<evidence type="ECO:0000259" key="12">
    <source>
        <dbReference type="PROSITE" id="PS50928"/>
    </source>
</evidence>
<evidence type="ECO:0000256" key="4">
    <source>
        <dbReference type="ARBA" id="ARBA00022448"/>
    </source>
</evidence>
<sequence length="241" mass="26317">MSSFLSRFGTGMNLTLSPDEMAVIKLSYQIASVSLLVNLLPAIAMGWLLARKDFFGKSLFETLVFLPLVLPPVVPGYILLVLFGNQGVIGQYLSQLGFDLAFNWKGAVLASAVMGFPLMVQSVRLAIELVDKRLELTAMSLGASRLQVFFQITLPLAGAGIVIGAILSFCRSLGEFGATITFVGNISGETRTLPLAIYSLLQQPDSDAQIMRLLMLSVGVAFSALWLSQWYARYQKRRLAQ</sequence>
<proteinExistence type="inferred from homology"/>
<feature type="transmembrane region" description="Helical" evidence="10">
    <location>
        <begin position="104"/>
        <end position="127"/>
    </location>
</feature>
<keyword evidence="7 10" id="KW-0812">Transmembrane</keyword>
<keyword evidence="4 10" id="KW-0813">Transport</keyword>
<dbReference type="NCBIfam" id="NF006939">
    <property type="entry name" value="PRK09421.1"/>
    <property type="match status" value="1"/>
</dbReference>
<reference evidence="13 14" key="1">
    <citation type="journal article" date="2016" name="Genome Biol. Evol.">
        <title>Comparative Genomic Analyses of the Moraxella catarrhalis Serosensitive and Seroresistant Lineages Demonstrate Their Independent Evolution.</title>
        <authorList>
            <person name="Earl J.P."/>
            <person name="de Vries S.P."/>
            <person name="Ahmed A."/>
            <person name="Powell E."/>
            <person name="Schultz M.P."/>
            <person name="Hermans P.W."/>
            <person name="Hill D.J."/>
            <person name="Zhou Z."/>
            <person name="Constantinidou C.I."/>
            <person name="Hu F.Z."/>
            <person name="Bootsma H.J."/>
            <person name="Ehrlich G.D."/>
        </authorList>
    </citation>
    <scope>NUCLEOTIDE SEQUENCE [LARGE SCALE GENOMIC DNA]</scope>
    <source>
        <strain evidence="13 14">F23</strain>
    </source>
</reference>
<keyword evidence="9 10" id="KW-0472">Membrane</keyword>
<gene>
    <name evidence="13" type="ORF">AO370_0326</name>
</gene>
<evidence type="ECO:0000256" key="11">
    <source>
        <dbReference type="RuleBase" id="RU365097"/>
    </source>
</evidence>
<evidence type="ECO:0000313" key="13">
    <source>
        <dbReference type="EMBL" id="OAV27135.1"/>
    </source>
</evidence>
<dbReference type="CDD" id="cd06261">
    <property type="entry name" value="TM_PBP2"/>
    <property type="match status" value="1"/>
</dbReference>
<accession>A0AB36DQU3</accession>
<dbReference type="Gene3D" id="1.10.3720.10">
    <property type="entry name" value="MetI-like"/>
    <property type="match status" value="1"/>
</dbReference>
<keyword evidence="5" id="KW-1003">Cell membrane</keyword>
<dbReference type="AlphaFoldDB" id="A0AB36DQU3"/>
<name>A0AB36DQU3_MORCA</name>
<dbReference type="InterPro" id="IPR011867">
    <property type="entry name" value="ModB_ABC"/>
</dbReference>
<evidence type="ECO:0000256" key="1">
    <source>
        <dbReference type="ARBA" id="ARBA00002949"/>
    </source>
</evidence>
<evidence type="ECO:0000256" key="10">
    <source>
        <dbReference type="RuleBase" id="RU363032"/>
    </source>
</evidence>
<comment type="subcellular location">
    <subcellularLocation>
        <location evidence="11">Cell inner membrane</location>
        <topology evidence="11">Multi-pass membrane protein</topology>
    </subcellularLocation>
    <subcellularLocation>
        <location evidence="2 10">Cell membrane</location>
        <topology evidence="2 10">Multi-pass membrane protein</topology>
    </subcellularLocation>
</comment>
<protein>
    <recommendedName>
        <fullName evidence="11">Molybdenum transport system permease</fullName>
    </recommendedName>
</protein>
<comment type="caution">
    <text evidence="13">The sequence shown here is derived from an EMBL/GenBank/DDBJ whole genome shotgun (WGS) entry which is preliminary data.</text>
</comment>
<keyword evidence="11" id="KW-0997">Cell inner membrane</keyword>
<comment type="function">
    <text evidence="1 11">Part of the binding-protein-dependent transport system for molybdenum; probably responsible for the translocation of the substrate across the membrane.</text>
</comment>
<feature type="transmembrane region" description="Helical" evidence="10">
    <location>
        <begin position="210"/>
        <end position="232"/>
    </location>
</feature>
<organism evidence="13 14">
    <name type="scientific">Moraxella catarrhalis</name>
    <name type="common">Branhamella catarrhalis</name>
    <dbReference type="NCBI Taxonomy" id="480"/>
    <lineage>
        <taxon>Bacteria</taxon>
        <taxon>Pseudomonadati</taxon>
        <taxon>Pseudomonadota</taxon>
        <taxon>Gammaproteobacteria</taxon>
        <taxon>Moraxellales</taxon>
        <taxon>Moraxellaceae</taxon>
        <taxon>Moraxella</taxon>
    </lineage>
</organism>
<feature type="transmembrane region" description="Helical" evidence="10">
    <location>
        <begin position="26"/>
        <end position="50"/>
    </location>
</feature>
<comment type="similarity">
    <text evidence="3 11">Belongs to the binding-protein-dependent transport system permease family. CysTW subfamily.</text>
</comment>
<feature type="domain" description="ABC transmembrane type-1" evidence="12">
    <location>
        <begin position="24"/>
        <end position="226"/>
    </location>
</feature>
<evidence type="ECO:0000256" key="9">
    <source>
        <dbReference type="ARBA" id="ARBA00023136"/>
    </source>
</evidence>
<feature type="transmembrane region" description="Helical" evidence="10">
    <location>
        <begin position="148"/>
        <end position="169"/>
    </location>
</feature>
<dbReference type="EMBL" id="LXHQ01000015">
    <property type="protein sequence ID" value="OAV27135.1"/>
    <property type="molecule type" value="Genomic_DNA"/>
</dbReference>
<keyword evidence="8 10" id="KW-1133">Transmembrane helix</keyword>
<evidence type="ECO:0000256" key="8">
    <source>
        <dbReference type="ARBA" id="ARBA00022989"/>
    </source>
</evidence>
<evidence type="ECO:0000313" key="14">
    <source>
        <dbReference type="Proteomes" id="UP000078295"/>
    </source>
</evidence>
<dbReference type="Proteomes" id="UP000078295">
    <property type="component" value="Unassembled WGS sequence"/>
</dbReference>
<dbReference type="SUPFAM" id="SSF161098">
    <property type="entry name" value="MetI-like"/>
    <property type="match status" value="1"/>
</dbReference>
<evidence type="ECO:0000256" key="7">
    <source>
        <dbReference type="ARBA" id="ARBA00022692"/>
    </source>
</evidence>
<dbReference type="PANTHER" id="PTHR30183:SF3">
    <property type="entry name" value="MOLYBDENUM TRANSPORT SYSTEM PERMEASE PROTEIN MODB"/>
    <property type="match status" value="1"/>
</dbReference>
<dbReference type="GO" id="GO:0005886">
    <property type="term" value="C:plasma membrane"/>
    <property type="evidence" value="ECO:0007669"/>
    <property type="project" value="UniProtKB-SubCell"/>
</dbReference>
<dbReference type="Pfam" id="PF00528">
    <property type="entry name" value="BPD_transp_1"/>
    <property type="match status" value="1"/>
</dbReference>
<dbReference type="InterPro" id="IPR035906">
    <property type="entry name" value="MetI-like_sf"/>
</dbReference>
<feature type="transmembrane region" description="Helical" evidence="10">
    <location>
        <begin position="62"/>
        <end position="84"/>
    </location>
</feature>
<dbReference type="PROSITE" id="PS50928">
    <property type="entry name" value="ABC_TM1"/>
    <property type="match status" value="1"/>
</dbReference>
<evidence type="ECO:0000256" key="5">
    <source>
        <dbReference type="ARBA" id="ARBA00022475"/>
    </source>
</evidence>
<dbReference type="NCBIfam" id="TIGR02141">
    <property type="entry name" value="modB_ABC"/>
    <property type="match status" value="1"/>
</dbReference>
<evidence type="ECO:0000256" key="3">
    <source>
        <dbReference type="ARBA" id="ARBA00007069"/>
    </source>
</evidence>